<dbReference type="NCBIfam" id="NF002571">
    <property type="entry name" value="PRK02220.1"/>
    <property type="match status" value="1"/>
</dbReference>
<organism evidence="6">
    <name type="scientific">freshwater metagenome</name>
    <dbReference type="NCBI Taxonomy" id="449393"/>
    <lineage>
        <taxon>unclassified sequences</taxon>
        <taxon>metagenomes</taxon>
        <taxon>ecological metagenomes</taxon>
    </lineage>
</organism>
<proteinExistence type="inferred from homology"/>
<keyword evidence="2" id="KW-0413">Isomerase</keyword>
<dbReference type="AlphaFoldDB" id="A0A6J6KKC4"/>
<dbReference type="EMBL" id="CAEZYC010000030">
    <property type="protein sequence ID" value="CAB4707493.1"/>
    <property type="molecule type" value="Genomic_DNA"/>
</dbReference>
<evidence type="ECO:0000256" key="2">
    <source>
        <dbReference type="ARBA" id="ARBA00023235"/>
    </source>
</evidence>
<dbReference type="EMBL" id="CAEZWD010000064">
    <property type="protein sequence ID" value="CAB4650022.1"/>
    <property type="molecule type" value="Genomic_DNA"/>
</dbReference>
<evidence type="ECO:0000313" key="10">
    <source>
        <dbReference type="EMBL" id="CAB5053797.1"/>
    </source>
</evidence>
<dbReference type="EMBL" id="CAESAI010000070">
    <property type="protein sequence ID" value="CAB4345200.1"/>
    <property type="molecule type" value="Genomic_DNA"/>
</dbReference>
<evidence type="ECO:0000259" key="3">
    <source>
        <dbReference type="Pfam" id="PF01361"/>
    </source>
</evidence>
<dbReference type="NCBIfam" id="TIGR00013">
    <property type="entry name" value="taut"/>
    <property type="match status" value="1"/>
</dbReference>
<accession>A0A6J6KKC4</accession>
<feature type="domain" description="4-oxalocrotonate tautomerase-like" evidence="3">
    <location>
        <begin position="2"/>
        <end position="59"/>
    </location>
</feature>
<dbReference type="EMBL" id="CAESAD010000008">
    <property type="protein sequence ID" value="CAB4342636.1"/>
    <property type="molecule type" value="Genomic_DNA"/>
</dbReference>
<dbReference type="InterPro" id="IPR004370">
    <property type="entry name" value="4-OT-like_dom"/>
</dbReference>
<dbReference type="EMBL" id="CAFBPK010000018">
    <property type="protein sequence ID" value="CAB5023739.1"/>
    <property type="molecule type" value="Genomic_DNA"/>
</dbReference>
<evidence type="ECO:0000313" key="5">
    <source>
        <dbReference type="EMBL" id="CAB4345200.1"/>
    </source>
</evidence>
<protein>
    <submittedName>
        <fullName evidence="6">Unannotated protein</fullName>
    </submittedName>
</protein>
<evidence type="ECO:0000313" key="8">
    <source>
        <dbReference type="EMBL" id="CAB4815007.1"/>
    </source>
</evidence>
<evidence type="ECO:0000313" key="6">
    <source>
        <dbReference type="EMBL" id="CAB4650022.1"/>
    </source>
</evidence>
<evidence type="ECO:0000313" key="7">
    <source>
        <dbReference type="EMBL" id="CAB4707493.1"/>
    </source>
</evidence>
<dbReference type="PANTHER" id="PTHR35530:SF1">
    <property type="entry name" value="2-HYDROXYMUCONATE TAUTOMERASE"/>
    <property type="match status" value="1"/>
</dbReference>
<dbReference type="Pfam" id="PF01361">
    <property type="entry name" value="Tautomerase"/>
    <property type="match status" value="1"/>
</dbReference>
<dbReference type="GO" id="GO:0016853">
    <property type="term" value="F:isomerase activity"/>
    <property type="evidence" value="ECO:0007669"/>
    <property type="project" value="UniProtKB-KW"/>
</dbReference>
<reference evidence="6" key="1">
    <citation type="submission" date="2020-05" db="EMBL/GenBank/DDBJ databases">
        <authorList>
            <person name="Chiriac C."/>
            <person name="Salcher M."/>
            <person name="Ghai R."/>
            <person name="Kavagutti S V."/>
        </authorList>
    </citation>
    <scope>NUCLEOTIDE SEQUENCE</scope>
</reference>
<evidence type="ECO:0000313" key="4">
    <source>
        <dbReference type="EMBL" id="CAB4342636.1"/>
    </source>
</evidence>
<dbReference type="Gene3D" id="3.30.429.10">
    <property type="entry name" value="Macrophage Migration Inhibitory Factor"/>
    <property type="match status" value="1"/>
</dbReference>
<sequence>MPFITVQLIEGRSVEQKHALIKEISEAAIRVLDADPDNVRIVINEVTADDWGVGGVPVAVSRAKKS</sequence>
<dbReference type="InterPro" id="IPR018191">
    <property type="entry name" value="4-OT"/>
</dbReference>
<gene>
    <name evidence="6" type="ORF">UFOPK2171_00604</name>
    <name evidence="7" type="ORF">UFOPK2648_00682</name>
    <name evidence="8" type="ORF">UFOPK3037_01603</name>
    <name evidence="5" type="ORF">UFOPK3406_01465</name>
    <name evidence="4" type="ORF">UFOPK3925_01149</name>
    <name evidence="9" type="ORF">UFOPK4097_01089</name>
    <name evidence="10" type="ORF">UFOPK4301_01169</name>
</gene>
<evidence type="ECO:0000256" key="1">
    <source>
        <dbReference type="ARBA" id="ARBA00006723"/>
    </source>
</evidence>
<dbReference type="PANTHER" id="PTHR35530">
    <property type="entry name" value="TAUTOMERASE-RELATED"/>
    <property type="match status" value="1"/>
</dbReference>
<dbReference type="InterPro" id="IPR014347">
    <property type="entry name" value="Tautomerase/MIF_sf"/>
</dbReference>
<name>A0A6J6KKC4_9ZZZZ</name>
<dbReference type="EMBL" id="CAFBQG010000169">
    <property type="protein sequence ID" value="CAB5053797.1"/>
    <property type="molecule type" value="Genomic_DNA"/>
</dbReference>
<dbReference type="EMBL" id="CAFAAO010000032">
    <property type="protein sequence ID" value="CAB4815007.1"/>
    <property type="molecule type" value="Genomic_DNA"/>
</dbReference>
<comment type="similarity">
    <text evidence="1">Belongs to the 4-oxalocrotonate tautomerase family.</text>
</comment>
<evidence type="ECO:0000313" key="9">
    <source>
        <dbReference type="EMBL" id="CAB5023739.1"/>
    </source>
</evidence>
<dbReference type="SUPFAM" id="SSF55331">
    <property type="entry name" value="Tautomerase/MIF"/>
    <property type="match status" value="1"/>
</dbReference>